<gene>
    <name evidence="10" type="primary">eccE2_2</name>
    <name evidence="10" type="ORF">MPRG_65130</name>
</gene>
<reference evidence="10 11" key="1">
    <citation type="journal article" date="2019" name="Emerg. Microbes Infect.">
        <title>Comprehensive subspecies identification of 175 nontuberculous mycobacteria species based on 7547 genomic profiles.</title>
        <authorList>
            <person name="Matsumoto Y."/>
            <person name="Kinjo T."/>
            <person name="Motooka D."/>
            <person name="Nabeya D."/>
            <person name="Jung N."/>
            <person name="Uechi K."/>
            <person name="Horii T."/>
            <person name="Iida T."/>
            <person name="Fujita J."/>
            <person name="Nakamura S."/>
        </authorList>
    </citation>
    <scope>NUCLEOTIDE SEQUENCE [LARGE SCALE GENOMIC DNA]</scope>
    <source>
        <strain evidence="10 11">JCM 18565</strain>
    </source>
</reference>
<dbReference type="Pfam" id="PF11203">
    <property type="entry name" value="EccE"/>
    <property type="match status" value="1"/>
</dbReference>
<dbReference type="InterPro" id="IPR021368">
    <property type="entry name" value="T7SS_EccE"/>
</dbReference>
<evidence type="ECO:0000256" key="7">
    <source>
        <dbReference type="SAM" id="MobiDB-lite"/>
    </source>
</evidence>
<evidence type="ECO:0000256" key="6">
    <source>
        <dbReference type="ARBA" id="ARBA00023136"/>
    </source>
</evidence>
<accession>A0ABQ1CFV0</accession>
<organism evidence="10 11">
    <name type="scientific">Mycobacterium paragordonae</name>
    <dbReference type="NCBI Taxonomy" id="1389713"/>
    <lineage>
        <taxon>Bacteria</taxon>
        <taxon>Bacillati</taxon>
        <taxon>Actinomycetota</taxon>
        <taxon>Actinomycetes</taxon>
        <taxon>Mycobacteriales</taxon>
        <taxon>Mycobacteriaceae</taxon>
        <taxon>Mycobacterium</taxon>
    </lineage>
</organism>
<dbReference type="RefSeq" id="WP_120795168.1">
    <property type="nucleotide sequence ID" value="NZ_BLKX01000003.1"/>
</dbReference>
<dbReference type="EMBL" id="BLKX01000003">
    <property type="protein sequence ID" value="GFG83237.1"/>
    <property type="molecule type" value="Genomic_DNA"/>
</dbReference>
<comment type="caution">
    <text evidence="10">The sequence shown here is derived from an EMBL/GenBank/DDBJ whole genome shotgun (WGS) entry which is preliminary data.</text>
</comment>
<proteinExistence type="inferred from homology"/>
<evidence type="ECO:0000313" key="11">
    <source>
        <dbReference type="Proteomes" id="UP000465240"/>
    </source>
</evidence>
<keyword evidence="3" id="KW-1003">Cell membrane</keyword>
<feature type="domain" description="Type VII secretion system protein EccE" evidence="9">
    <location>
        <begin position="185"/>
        <end position="275"/>
    </location>
</feature>
<protein>
    <submittedName>
        <fullName evidence="10">ESX-2 secretion system protein EccE2</fullName>
    </submittedName>
</protein>
<comment type="similarity">
    <text evidence="2">Belongs to the EccE family.</text>
</comment>
<dbReference type="InterPro" id="IPR050051">
    <property type="entry name" value="EccE_dom"/>
</dbReference>
<feature type="transmembrane region" description="Helical" evidence="8">
    <location>
        <begin position="21"/>
        <end position="39"/>
    </location>
</feature>
<name>A0ABQ1CFV0_9MYCO</name>
<evidence type="ECO:0000256" key="1">
    <source>
        <dbReference type="ARBA" id="ARBA00004236"/>
    </source>
</evidence>
<dbReference type="Proteomes" id="UP000465240">
    <property type="component" value="Unassembled WGS sequence"/>
</dbReference>
<dbReference type="NCBIfam" id="TIGR03923">
    <property type="entry name" value="T7SS_EccE"/>
    <property type="match status" value="1"/>
</dbReference>
<keyword evidence="6 8" id="KW-0472">Membrane</keyword>
<evidence type="ECO:0000256" key="2">
    <source>
        <dbReference type="ARBA" id="ARBA00007759"/>
    </source>
</evidence>
<feature type="region of interest" description="Disordered" evidence="7">
    <location>
        <begin position="534"/>
        <end position="555"/>
    </location>
</feature>
<keyword evidence="4 8" id="KW-0812">Transmembrane</keyword>
<sequence length="555" mass="59646">MAEHARSRPGRGLPRYISRQPPLTGGLVAALTVAVTVMWGVLGPVWGGVCGAIVVAAYVVPLGAGRRSVYRWLQVYRSHRRRRWEPAAPVTAINDRQPAGVRYQDGVAVATVRLLGKYLAPTRLTGAATSQTDNVLRTEDLAVLLHQQLGLRLASVSVIIHGARMRAEGDFARICDTFIGPPPYAGQREAWLILRIDTAMDNLDALRVRRKLDEVAVAAAQRAVNVLRTNGIRAEVASETDMLSLDDKLGGAASLESSRRHWLGVRAERGWLSSFYYPPQHINDADLGVVWERRYDAVTQNITLFPDGRCTATVTLRQPQIVTPPPSVVLTSMPGEQAAAVAANRALPTELVGAPAAVAAGPPRLALPIGNSGVLIGSLPDGQRLIMPFTDPATHLRINIDADAAVYKRLLLRAAAAGERVTVHTTDPSRWQAMAMPGLIITGEAKPAAGTTISVMDTTIMPTPAPATIITLTGGGADAHVRIVQPDSSRRLTITVVDPDLHSDPALACPPRSWRVDMEFFAVENPYLDTEPAFARAPSQPSDLSWAPALAAEPK</sequence>
<evidence type="ECO:0000256" key="4">
    <source>
        <dbReference type="ARBA" id="ARBA00022692"/>
    </source>
</evidence>
<comment type="subcellular location">
    <subcellularLocation>
        <location evidence="1">Cell membrane</location>
    </subcellularLocation>
</comment>
<evidence type="ECO:0000256" key="8">
    <source>
        <dbReference type="SAM" id="Phobius"/>
    </source>
</evidence>
<evidence type="ECO:0000256" key="3">
    <source>
        <dbReference type="ARBA" id="ARBA00022475"/>
    </source>
</evidence>
<evidence type="ECO:0000256" key="5">
    <source>
        <dbReference type="ARBA" id="ARBA00022989"/>
    </source>
</evidence>
<evidence type="ECO:0000313" key="10">
    <source>
        <dbReference type="EMBL" id="GFG83237.1"/>
    </source>
</evidence>
<evidence type="ECO:0000259" key="9">
    <source>
        <dbReference type="Pfam" id="PF11203"/>
    </source>
</evidence>
<keyword evidence="5 8" id="KW-1133">Transmembrane helix</keyword>
<keyword evidence="11" id="KW-1185">Reference proteome</keyword>